<dbReference type="GO" id="GO:0008360">
    <property type="term" value="P:regulation of cell shape"/>
    <property type="evidence" value="ECO:0007669"/>
    <property type="project" value="UniProtKB-KW"/>
</dbReference>
<dbReference type="SUPFAM" id="SSF52440">
    <property type="entry name" value="PreATP-grasp domain"/>
    <property type="match status" value="1"/>
</dbReference>
<dbReference type="AlphaFoldDB" id="A0A3N2D4S7"/>
<comment type="cofactor">
    <cofactor evidence="20">
        <name>Mg(2+)</name>
        <dbReference type="ChEBI" id="CHEBI:18420"/>
    </cofactor>
    <cofactor evidence="20">
        <name>Mn(2+)</name>
        <dbReference type="ChEBI" id="CHEBI:29035"/>
    </cofactor>
    <text evidence="20">Binds 2 magnesium or manganese ions per subunit.</text>
</comment>
<keyword evidence="24" id="KW-1185">Reference proteome</keyword>
<feature type="binding site" evidence="20">
    <location>
        <position position="261"/>
    </location>
    <ligand>
        <name>Mg(2+)</name>
        <dbReference type="ChEBI" id="CHEBI:18420"/>
        <label>1</label>
    </ligand>
</feature>
<evidence type="ECO:0000256" key="2">
    <source>
        <dbReference type="ARBA" id="ARBA00003921"/>
    </source>
</evidence>
<dbReference type="Proteomes" id="UP000275394">
    <property type="component" value="Unassembled WGS sequence"/>
</dbReference>
<evidence type="ECO:0000256" key="9">
    <source>
        <dbReference type="ARBA" id="ARBA00022723"/>
    </source>
</evidence>
<evidence type="ECO:0000313" key="23">
    <source>
        <dbReference type="EMBL" id="ROR94779.1"/>
    </source>
</evidence>
<dbReference type="InterPro" id="IPR011095">
    <property type="entry name" value="Dala_Dala_lig_C"/>
</dbReference>
<sequence>MNELIEKVQAKLKSPVAVLLGGNAREREVSLSTGDAVLKALEASGIACIAVDTRADWMSVLAQHGVKHCFIALHGPGGEDGTIQGALEYLGISYTGSGVLASALGMDKLRCKHLWRGIGLPTADYRLLDDRSDFAELLAALGGKVIVKPALEGSSIGMSIAETAEQLSAAYQLAGGQQAVVMAERWIDGPEYTLAILNNRPLPAIELRTEHSFYDYDAKYIANDTQYICPAPLDDSAADELSTLALAAFNSIGCDGWGRVDFMRDKQGRFMLLEVNTVPGMTSHSLVPMAAREEGIDFNALVLHILLDSL</sequence>
<dbReference type="NCBIfam" id="NF002378">
    <property type="entry name" value="PRK01372.1"/>
    <property type="match status" value="1"/>
</dbReference>
<keyword evidence="13 18" id="KW-0133">Cell shape</keyword>
<dbReference type="InterPro" id="IPR016185">
    <property type="entry name" value="PreATP-grasp_dom_sf"/>
</dbReference>
<evidence type="ECO:0000256" key="16">
    <source>
        <dbReference type="ARBA" id="ARBA00023316"/>
    </source>
</evidence>
<evidence type="ECO:0000256" key="11">
    <source>
        <dbReference type="ARBA" id="ARBA00022840"/>
    </source>
</evidence>
<feature type="binding site" evidence="20">
    <location>
        <position position="274"/>
    </location>
    <ligand>
        <name>Mg(2+)</name>
        <dbReference type="ChEBI" id="CHEBI:18420"/>
        <label>2</label>
    </ligand>
</feature>
<dbReference type="Gene3D" id="3.30.470.20">
    <property type="entry name" value="ATP-grasp fold, B domain"/>
    <property type="match status" value="1"/>
</dbReference>
<comment type="catalytic activity">
    <reaction evidence="17 18">
        <text>2 D-alanine + ATP = D-alanyl-D-alanine + ADP + phosphate + H(+)</text>
        <dbReference type="Rhea" id="RHEA:11224"/>
        <dbReference type="ChEBI" id="CHEBI:15378"/>
        <dbReference type="ChEBI" id="CHEBI:30616"/>
        <dbReference type="ChEBI" id="CHEBI:43474"/>
        <dbReference type="ChEBI" id="CHEBI:57416"/>
        <dbReference type="ChEBI" id="CHEBI:57822"/>
        <dbReference type="ChEBI" id="CHEBI:456216"/>
        <dbReference type="EC" id="6.3.2.4"/>
    </reaction>
</comment>
<keyword evidence="8 18" id="KW-0436">Ligase</keyword>
<organism evidence="23 24">
    <name type="scientific">Sinobacterium caligoides</name>
    <dbReference type="NCBI Taxonomy" id="933926"/>
    <lineage>
        <taxon>Bacteria</taxon>
        <taxon>Pseudomonadati</taxon>
        <taxon>Pseudomonadota</taxon>
        <taxon>Gammaproteobacteria</taxon>
        <taxon>Cellvibrionales</taxon>
        <taxon>Spongiibacteraceae</taxon>
        <taxon>Sinobacterium</taxon>
    </lineage>
</organism>
<evidence type="ECO:0000256" key="10">
    <source>
        <dbReference type="ARBA" id="ARBA00022741"/>
    </source>
</evidence>
<evidence type="ECO:0000256" key="21">
    <source>
        <dbReference type="PROSITE-ProRule" id="PRU00409"/>
    </source>
</evidence>
<dbReference type="FunFam" id="3.30.470.20:FF:000008">
    <property type="entry name" value="D-alanine--D-alanine ligase"/>
    <property type="match status" value="1"/>
</dbReference>
<feature type="active site" evidence="19">
    <location>
        <position position="285"/>
    </location>
</feature>
<keyword evidence="14 18" id="KW-0573">Peptidoglycan synthesis</keyword>
<evidence type="ECO:0000256" key="18">
    <source>
        <dbReference type="HAMAP-Rule" id="MF_00047"/>
    </source>
</evidence>
<dbReference type="RefSeq" id="WP_123714228.1">
    <property type="nucleotide sequence ID" value="NZ_RKHR01000011.1"/>
</dbReference>
<dbReference type="SUPFAM" id="SSF56059">
    <property type="entry name" value="Glutathione synthetase ATP-binding domain-like"/>
    <property type="match status" value="1"/>
</dbReference>
<evidence type="ECO:0000259" key="22">
    <source>
        <dbReference type="PROSITE" id="PS50975"/>
    </source>
</evidence>
<dbReference type="HAMAP" id="MF_00047">
    <property type="entry name" value="Dala_Dala_lig"/>
    <property type="match status" value="1"/>
</dbReference>
<feature type="binding site" evidence="20">
    <location>
        <position position="276"/>
    </location>
    <ligand>
        <name>Mg(2+)</name>
        <dbReference type="ChEBI" id="CHEBI:18420"/>
        <label>2</label>
    </ligand>
</feature>
<evidence type="ECO:0000256" key="13">
    <source>
        <dbReference type="ARBA" id="ARBA00022960"/>
    </source>
</evidence>
<evidence type="ECO:0000256" key="12">
    <source>
        <dbReference type="ARBA" id="ARBA00022842"/>
    </source>
</evidence>
<dbReference type="InterPro" id="IPR013815">
    <property type="entry name" value="ATP_grasp_subdomain_1"/>
</dbReference>
<evidence type="ECO:0000256" key="1">
    <source>
        <dbReference type="ARBA" id="ARBA00001936"/>
    </source>
</evidence>
<comment type="caution">
    <text evidence="23">The sequence shown here is derived from an EMBL/GenBank/DDBJ whole genome shotgun (WGS) entry which is preliminary data.</text>
</comment>
<feature type="domain" description="ATP-grasp" evidence="22">
    <location>
        <begin position="112"/>
        <end position="307"/>
    </location>
</feature>
<keyword evidence="10 21" id="KW-0547">Nucleotide-binding</keyword>
<feature type="binding site" evidence="20">
    <location>
        <position position="274"/>
    </location>
    <ligand>
        <name>Mg(2+)</name>
        <dbReference type="ChEBI" id="CHEBI:18420"/>
        <label>1</label>
    </ligand>
</feature>
<comment type="subcellular location">
    <subcellularLocation>
        <location evidence="3 18">Cytoplasm</location>
    </subcellularLocation>
</comment>
<gene>
    <name evidence="18" type="primary">ddl</name>
    <name evidence="23" type="ORF">EDC56_3922</name>
</gene>
<dbReference type="Gene3D" id="3.30.1490.20">
    <property type="entry name" value="ATP-grasp fold, A domain"/>
    <property type="match status" value="1"/>
</dbReference>
<dbReference type="NCBIfam" id="TIGR01205">
    <property type="entry name" value="D_ala_D_alaTIGR"/>
    <property type="match status" value="1"/>
</dbReference>
<dbReference type="PROSITE" id="PS50975">
    <property type="entry name" value="ATP_GRASP"/>
    <property type="match status" value="1"/>
</dbReference>
<keyword evidence="11 21" id="KW-0067">ATP-binding</keyword>
<dbReference type="PANTHER" id="PTHR23132:SF23">
    <property type="entry name" value="D-ALANINE--D-ALANINE LIGASE B"/>
    <property type="match status" value="1"/>
</dbReference>
<evidence type="ECO:0000256" key="6">
    <source>
        <dbReference type="ARBA" id="ARBA00012216"/>
    </source>
</evidence>
<proteinExistence type="inferred from homology"/>
<evidence type="ECO:0000256" key="3">
    <source>
        <dbReference type="ARBA" id="ARBA00004496"/>
    </source>
</evidence>
<evidence type="ECO:0000313" key="24">
    <source>
        <dbReference type="Proteomes" id="UP000275394"/>
    </source>
</evidence>
<dbReference type="GO" id="GO:0009252">
    <property type="term" value="P:peptidoglycan biosynthetic process"/>
    <property type="evidence" value="ECO:0007669"/>
    <property type="project" value="UniProtKB-UniRule"/>
</dbReference>
<dbReference type="InterPro" id="IPR005905">
    <property type="entry name" value="D_ala_D_ala"/>
</dbReference>
<reference evidence="23 24" key="1">
    <citation type="submission" date="2018-11" db="EMBL/GenBank/DDBJ databases">
        <title>Genomic Encyclopedia of Type Strains, Phase IV (KMG-IV): sequencing the most valuable type-strain genomes for metagenomic binning, comparative biology and taxonomic classification.</title>
        <authorList>
            <person name="Goeker M."/>
        </authorList>
    </citation>
    <scope>NUCLEOTIDE SEQUENCE [LARGE SCALE GENOMIC DNA]</scope>
    <source>
        <strain evidence="23 24">DSM 100316</strain>
    </source>
</reference>
<dbReference type="PROSITE" id="PS00844">
    <property type="entry name" value="DALA_DALA_LIGASE_2"/>
    <property type="match status" value="1"/>
</dbReference>
<evidence type="ECO:0000256" key="4">
    <source>
        <dbReference type="ARBA" id="ARBA00004752"/>
    </source>
</evidence>
<dbReference type="GO" id="GO:0005829">
    <property type="term" value="C:cytosol"/>
    <property type="evidence" value="ECO:0007669"/>
    <property type="project" value="TreeGrafter"/>
</dbReference>
<dbReference type="EC" id="6.3.2.4" evidence="6 18"/>
<keyword evidence="15 20" id="KW-0464">Manganese</keyword>
<dbReference type="PIRSF" id="PIRSF039102">
    <property type="entry name" value="Ddl/VanB"/>
    <property type="match status" value="1"/>
</dbReference>
<comment type="pathway">
    <text evidence="4 18">Cell wall biogenesis; peptidoglycan biosynthesis.</text>
</comment>
<keyword evidence="12 20" id="KW-0460">Magnesium</keyword>
<evidence type="ECO:0000256" key="19">
    <source>
        <dbReference type="PIRSR" id="PIRSR039102-1"/>
    </source>
</evidence>
<keyword evidence="7 18" id="KW-0963">Cytoplasm</keyword>
<dbReference type="InterPro" id="IPR011127">
    <property type="entry name" value="Dala_Dala_lig_N"/>
</dbReference>
<dbReference type="GO" id="GO:0071555">
    <property type="term" value="P:cell wall organization"/>
    <property type="evidence" value="ECO:0007669"/>
    <property type="project" value="UniProtKB-KW"/>
</dbReference>
<name>A0A3N2D4S7_9GAMM</name>
<dbReference type="Gene3D" id="3.40.50.20">
    <property type="match status" value="1"/>
</dbReference>
<keyword evidence="16 18" id="KW-0961">Cell wall biogenesis/degradation</keyword>
<comment type="function">
    <text evidence="2 18">Cell wall formation.</text>
</comment>
<dbReference type="InterPro" id="IPR011761">
    <property type="entry name" value="ATP-grasp"/>
</dbReference>
<feature type="active site" evidence="19">
    <location>
        <position position="26"/>
    </location>
</feature>
<dbReference type="PROSITE" id="PS00843">
    <property type="entry name" value="DALA_DALA_LIGASE_1"/>
    <property type="match status" value="1"/>
</dbReference>
<dbReference type="PANTHER" id="PTHR23132">
    <property type="entry name" value="D-ALANINE--D-ALANINE LIGASE"/>
    <property type="match status" value="1"/>
</dbReference>
<evidence type="ECO:0000256" key="17">
    <source>
        <dbReference type="ARBA" id="ARBA00047614"/>
    </source>
</evidence>
<evidence type="ECO:0000256" key="7">
    <source>
        <dbReference type="ARBA" id="ARBA00022490"/>
    </source>
</evidence>
<dbReference type="GO" id="GO:0046872">
    <property type="term" value="F:metal ion binding"/>
    <property type="evidence" value="ECO:0007669"/>
    <property type="project" value="UniProtKB-KW"/>
</dbReference>
<comment type="similarity">
    <text evidence="5 18">Belongs to the D-alanine--D-alanine ligase family.</text>
</comment>
<dbReference type="UniPathway" id="UPA00219"/>
<protein>
    <recommendedName>
        <fullName evidence="6 18">D-alanine--D-alanine ligase</fullName>
        <ecNumber evidence="6 18">6.3.2.4</ecNumber>
    </recommendedName>
    <alternativeName>
        <fullName evidence="18">D-Ala-D-Ala ligase</fullName>
    </alternativeName>
    <alternativeName>
        <fullName evidence="18">D-alanylalanine synthetase</fullName>
    </alternativeName>
</protein>
<evidence type="ECO:0000256" key="8">
    <source>
        <dbReference type="ARBA" id="ARBA00022598"/>
    </source>
</evidence>
<evidence type="ECO:0000256" key="15">
    <source>
        <dbReference type="ARBA" id="ARBA00023211"/>
    </source>
</evidence>
<dbReference type="GO" id="GO:0008716">
    <property type="term" value="F:D-alanine-D-alanine ligase activity"/>
    <property type="evidence" value="ECO:0007669"/>
    <property type="project" value="UniProtKB-UniRule"/>
</dbReference>
<evidence type="ECO:0000256" key="14">
    <source>
        <dbReference type="ARBA" id="ARBA00022984"/>
    </source>
</evidence>
<dbReference type="InterPro" id="IPR000291">
    <property type="entry name" value="D-Ala_lig_Van_CS"/>
</dbReference>
<dbReference type="GO" id="GO:0005524">
    <property type="term" value="F:ATP binding"/>
    <property type="evidence" value="ECO:0007669"/>
    <property type="project" value="UniProtKB-UniRule"/>
</dbReference>
<evidence type="ECO:0000256" key="5">
    <source>
        <dbReference type="ARBA" id="ARBA00010871"/>
    </source>
</evidence>
<comment type="cofactor">
    <cofactor evidence="1">
        <name>Mn(2+)</name>
        <dbReference type="ChEBI" id="CHEBI:29035"/>
    </cofactor>
</comment>
<dbReference type="Pfam" id="PF01820">
    <property type="entry name" value="Dala_Dala_lig_N"/>
    <property type="match status" value="1"/>
</dbReference>
<dbReference type="EMBL" id="RKHR01000011">
    <property type="protein sequence ID" value="ROR94779.1"/>
    <property type="molecule type" value="Genomic_DNA"/>
</dbReference>
<accession>A0A3N2D4S7</accession>
<keyword evidence="9 20" id="KW-0479">Metal-binding</keyword>
<dbReference type="Pfam" id="PF07478">
    <property type="entry name" value="Dala_Dala_lig_C"/>
    <property type="match status" value="1"/>
</dbReference>
<dbReference type="OrthoDB" id="9813261at2"/>
<feature type="active site" evidence="19">
    <location>
        <position position="154"/>
    </location>
</feature>
<evidence type="ECO:0000256" key="20">
    <source>
        <dbReference type="PIRSR" id="PIRSR039102-3"/>
    </source>
</evidence>